<reference evidence="1" key="2">
    <citation type="journal article" date="2016" name="Fungal Biol.">
        <title>Ochratoxin A production by Penicillium thymicola.</title>
        <authorList>
            <person name="Nguyen H.D.T."/>
            <person name="McMullin D.R."/>
            <person name="Ponomareva E."/>
            <person name="Riley R."/>
            <person name="Pomraning K.R."/>
            <person name="Baker S.E."/>
            <person name="Seifert K.A."/>
        </authorList>
    </citation>
    <scope>NUCLEOTIDE SEQUENCE</scope>
    <source>
        <strain evidence="1">DAOM 180753</strain>
    </source>
</reference>
<protein>
    <submittedName>
        <fullName evidence="1">Uncharacterized protein</fullName>
    </submittedName>
</protein>
<accession>A0AAI9X7A0</accession>
<dbReference type="EMBL" id="LACB01000224">
    <property type="protein sequence ID" value="KAJ9486149.1"/>
    <property type="molecule type" value="Genomic_DNA"/>
</dbReference>
<proteinExistence type="predicted"/>
<dbReference type="Proteomes" id="UP001227192">
    <property type="component" value="Unassembled WGS sequence"/>
</dbReference>
<comment type="caution">
    <text evidence="1">The sequence shown here is derived from an EMBL/GenBank/DDBJ whole genome shotgun (WGS) entry which is preliminary data.</text>
</comment>
<reference evidence="1" key="1">
    <citation type="submission" date="2015-06" db="EMBL/GenBank/DDBJ databases">
        <authorList>
            <person name="Nguyen H."/>
        </authorList>
    </citation>
    <scope>NUCLEOTIDE SEQUENCE</scope>
    <source>
        <strain evidence="1">DAOM 180753</strain>
    </source>
</reference>
<organism evidence="1 2">
    <name type="scientific">Penicillium thymicola</name>
    <dbReference type="NCBI Taxonomy" id="293382"/>
    <lineage>
        <taxon>Eukaryota</taxon>
        <taxon>Fungi</taxon>
        <taxon>Dikarya</taxon>
        <taxon>Ascomycota</taxon>
        <taxon>Pezizomycotina</taxon>
        <taxon>Eurotiomycetes</taxon>
        <taxon>Eurotiomycetidae</taxon>
        <taxon>Eurotiales</taxon>
        <taxon>Aspergillaceae</taxon>
        <taxon>Penicillium</taxon>
    </lineage>
</organism>
<evidence type="ECO:0000313" key="2">
    <source>
        <dbReference type="Proteomes" id="UP001227192"/>
    </source>
</evidence>
<keyword evidence="2" id="KW-1185">Reference proteome</keyword>
<gene>
    <name evidence="1" type="ORF">VN97_g7192</name>
</gene>
<sequence>MQAIRFVYQYHIVLICFKSKSTNSFINGAAVIGTPAPGEIHRGSRGNLYTLKGLLTHSSAVSFYFLIF</sequence>
<dbReference type="AlphaFoldDB" id="A0AAI9X7A0"/>
<name>A0AAI9X7A0_PENTH</name>
<evidence type="ECO:0000313" key="1">
    <source>
        <dbReference type="EMBL" id="KAJ9486149.1"/>
    </source>
</evidence>